<dbReference type="EMBL" id="PKKJ01000004">
    <property type="protein sequence ID" value="PKY66302.1"/>
    <property type="molecule type" value="Genomic_DNA"/>
</dbReference>
<dbReference type="Proteomes" id="UP000234545">
    <property type="component" value="Unassembled WGS sequence"/>
</dbReference>
<comment type="similarity">
    <text evidence="1">Belongs to the Gfo/Idh/MocA family.</text>
</comment>
<dbReference type="Pfam" id="PF01408">
    <property type="entry name" value="GFO_IDH_MocA"/>
    <property type="match status" value="1"/>
</dbReference>
<protein>
    <submittedName>
        <fullName evidence="5">Oxidoreductase</fullName>
    </submittedName>
</protein>
<evidence type="ECO:0000259" key="4">
    <source>
        <dbReference type="Pfam" id="PF22725"/>
    </source>
</evidence>
<evidence type="ECO:0000313" key="6">
    <source>
        <dbReference type="Proteomes" id="UP000234545"/>
    </source>
</evidence>
<proteinExistence type="inferred from homology"/>
<accession>A0A2I1I576</accession>
<dbReference type="Gene3D" id="3.30.360.10">
    <property type="entry name" value="Dihydrodipicolinate Reductase, domain 2"/>
    <property type="match status" value="1"/>
</dbReference>
<feature type="domain" description="GFO/IDH/MocA-like oxidoreductase" evidence="4">
    <location>
        <begin position="166"/>
        <end position="275"/>
    </location>
</feature>
<evidence type="ECO:0000259" key="3">
    <source>
        <dbReference type="Pfam" id="PF01408"/>
    </source>
</evidence>
<keyword evidence="2" id="KW-0560">Oxidoreductase</keyword>
<sequence length="361" mass="38983">MTTQSNPHAALAPLPAPLAELAAGVELLDPMEAPAIRWGILGAGGIAAVFAHDVAAYSSGVMAGIAARDPKRAQEFAATYNVEKAYDSYEDLVAADDIDAVYVAAVHPQHEKLATLALNAGKPVLVEKCFTMDAVSAKRVLDLAKEKDLFCMEAMWTRHLPHQKVLSQIVANGGLGVVSTVHADHGQKLEHIRRMWDPELGGGALMDLGVYSMSFVHQILPDVKLVGATANLTDLGVDVQSAALLKTDTAVAMAASNFNGRSATYGEVVFERGAVEMEEQFYRPSTLRLRTFGEGKRENGETVEWSGIVPGGFQYQAAEVARCLTAGKKESDTMPRSATLRVMELLDEMRAQTNIVYPWEK</sequence>
<dbReference type="RefSeq" id="WP_101628066.1">
    <property type="nucleotide sequence ID" value="NZ_PKKJ01000004.1"/>
</dbReference>
<dbReference type="OrthoDB" id="9815825at2"/>
<dbReference type="AlphaFoldDB" id="A0A2I1I576"/>
<evidence type="ECO:0000256" key="2">
    <source>
        <dbReference type="ARBA" id="ARBA00023002"/>
    </source>
</evidence>
<gene>
    <name evidence="5" type="ORF">CYJ25_04825</name>
</gene>
<dbReference type="Gene3D" id="3.40.50.720">
    <property type="entry name" value="NAD(P)-binding Rossmann-like Domain"/>
    <property type="match status" value="1"/>
</dbReference>
<dbReference type="SUPFAM" id="SSF55347">
    <property type="entry name" value="Glyceraldehyde-3-phosphate dehydrogenase-like, C-terminal domain"/>
    <property type="match status" value="1"/>
</dbReference>
<reference evidence="5 6" key="1">
    <citation type="submission" date="2017-12" db="EMBL/GenBank/DDBJ databases">
        <title>Phylogenetic diversity of female urinary microbiome.</title>
        <authorList>
            <person name="Thomas-White K."/>
            <person name="Wolfe A.J."/>
        </authorList>
    </citation>
    <scope>NUCLEOTIDE SEQUENCE [LARGE SCALE GENOMIC DNA]</scope>
    <source>
        <strain evidence="5 6">UMB0250</strain>
    </source>
</reference>
<dbReference type="PANTHER" id="PTHR22604:SF105">
    <property type="entry name" value="TRANS-1,2-DIHYDROBENZENE-1,2-DIOL DEHYDROGENASE"/>
    <property type="match status" value="1"/>
</dbReference>
<feature type="domain" description="Gfo/Idh/MocA-like oxidoreductase N-terminal" evidence="3">
    <location>
        <begin position="36"/>
        <end position="152"/>
    </location>
</feature>
<evidence type="ECO:0000313" key="5">
    <source>
        <dbReference type="EMBL" id="PKY66302.1"/>
    </source>
</evidence>
<dbReference type="InterPro" id="IPR000683">
    <property type="entry name" value="Gfo/Idh/MocA-like_OxRdtase_N"/>
</dbReference>
<dbReference type="InterPro" id="IPR036291">
    <property type="entry name" value="NAD(P)-bd_dom_sf"/>
</dbReference>
<comment type="caution">
    <text evidence="5">The sequence shown here is derived from an EMBL/GenBank/DDBJ whole genome shotgun (WGS) entry which is preliminary data.</text>
</comment>
<dbReference type="Pfam" id="PF22725">
    <property type="entry name" value="GFO_IDH_MocA_C3"/>
    <property type="match status" value="1"/>
</dbReference>
<dbReference type="InterPro" id="IPR050984">
    <property type="entry name" value="Gfo/Idh/MocA_domain"/>
</dbReference>
<dbReference type="GO" id="GO:0000166">
    <property type="term" value="F:nucleotide binding"/>
    <property type="evidence" value="ECO:0007669"/>
    <property type="project" value="InterPro"/>
</dbReference>
<dbReference type="PANTHER" id="PTHR22604">
    <property type="entry name" value="OXIDOREDUCTASES"/>
    <property type="match status" value="1"/>
</dbReference>
<name>A0A2I1I576_9ACTO</name>
<dbReference type="SUPFAM" id="SSF51735">
    <property type="entry name" value="NAD(P)-binding Rossmann-fold domains"/>
    <property type="match status" value="1"/>
</dbReference>
<evidence type="ECO:0000256" key="1">
    <source>
        <dbReference type="ARBA" id="ARBA00010928"/>
    </source>
</evidence>
<dbReference type="InterPro" id="IPR055170">
    <property type="entry name" value="GFO_IDH_MocA-like_dom"/>
</dbReference>
<dbReference type="GO" id="GO:0016491">
    <property type="term" value="F:oxidoreductase activity"/>
    <property type="evidence" value="ECO:0007669"/>
    <property type="project" value="UniProtKB-KW"/>
</dbReference>
<organism evidence="5 6">
    <name type="scientific">Schaalia turicensis</name>
    <dbReference type="NCBI Taxonomy" id="131111"/>
    <lineage>
        <taxon>Bacteria</taxon>
        <taxon>Bacillati</taxon>
        <taxon>Actinomycetota</taxon>
        <taxon>Actinomycetes</taxon>
        <taxon>Actinomycetales</taxon>
        <taxon>Actinomycetaceae</taxon>
        <taxon>Schaalia</taxon>
    </lineage>
</organism>